<evidence type="ECO:0000313" key="3">
    <source>
        <dbReference type="Proteomes" id="UP000027238"/>
    </source>
</evidence>
<protein>
    <submittedName>
        <fullName evidence="2">Uncharacterized protein</fullName>
    </submittedName>
</protein>
<name>A0A066XI10_COLSU</name>
<dbReference type="eggNOG" id="ENOG502T4ME">
    <property type="taxonomic scope" value="Eukaryota"/>
</dbReference>
<reference evidence="3" key="1">
    <citation type="journal article" date="2014" name="Genome Announc.">
        <title>Draft genome sequence of Colletotrichum sublineola, a destructive pathogen of cultivated sorghum.</title>
        <authorList>
            <person name="Baroncelli R."/>
            <person name="Sanz-Martin J.M."/>
            <person name="Rech G.E."/>
            <person name="Sukno S.A."/>
            <person name="Thon M.R."/>
        </authorList>
    </citation>
    <scope>NUCLEOTIDE SEQUENCE [LARGE SCALE GENOMIC DNA]</scope>
    <source>
        <strain evidence="3">TX430BB</strain>
    </source>
</reference>
<dbReference type="AlphaFoldDB" id="A0A066XI10"/>
<keyword evidence="3" id="KW-1185">Reference proteome</keyword>
<proteinExistence type="predicted"/>
<evidence type="ECO:0000313" key="2">
    <source>
        <dbReference type="EMBL" id="KDN68818.1"/>
    </source>
</evidence>
<feature type="region of interest" description="Disordered" evidence="1">
    <location>
        <begin position="35"/>
        <end position="121"/>
    </location>
</feature>
<sequence length="121" mass="12608">MASKYTETPSATSTSPTFYHQASTHSIFSFKAYNNQKQHQKIDTMSSWESKNVTPFGNSNTPNKWGNISGGCSEGDPNGPTGTGANASNTKGGHKDQISAASVKGGRPSGGGYGHHGGSKK</sequence>
<dbReference type="EMBL" id="JMSE01000609">
    <property type="protein sequence ID" value="KDN68818.1"/>
    <property type="molecule type" value="Genomic_DNA"/>
</dbReference>
<evidence type="ECO:0000256" key="1">
    <source>
        <dbReference type="SAM" id="MobiDB-lite"/>
    </source>
</evidence>
<dbReference type="OrthoDB" id="4844985at2759"/>
<accession>A0A066XI10</accession>
<dbReference type="OMA" id="MSSWESK"/>
<comment type="caution">
    <text evidence="2">The sequence shown here is derived from an EMBL/GenBank/DDBJ whole genome shotgun (WGS) entry which is preliminary data.</text>
</comment>
<dbReference type="Proteomes" id="UP000027238">
    <property type="component" value="Unassembled WGS sequence"/>
</dbReference>
<feature type="compositionally biased region" description="Polar residues" evidence="1">
    <location>
        <begin position="35"/>
        <end position="66"/>
    </location>
</feature>
<organism evidence="2 3">
    <name type="scientific">Colletotrichum sublineola</name>
    <name type="common">Sorghum anthracnose fungus</name>
    <dbReference type="NCBI Taxonomy" id="1173701"/>
    <lineage>
        <taxon>Eukaryota</taxon>
        <taxon>Fungi</taxon>
        <taxon>Dikarya</taxon>
        <taxon>Ascomycota</taxon>
        <taxon>Pezizomycotina</taxon>
        <taxon>Sordariomycetes</taxon>
        <taxon>Hypocreomycetidae</taxon>
        <taxon>Glomerellales</taxon>
        <taxon>Glomerellaceae</taxon>
        <taxon>Colletotrichum</taxon>
        <taxon>Colletotrichum graminicola species complex</taxon>
    </lineage>
</organism>
<feature type="compositionally biased region" description="Gly residues" evidence="1">
    <location>
        <begin position="107"/>
        <end position="121"/>
    </location>
</feature>
<dbReference type="HOGENOM" id="CLU_2037928_0_0_1"/>
<gene>
    <name evidence="2" type="ORF">CSUB01_05892</name>
</gene>